<dbReference type="Gene3D" id="3.30.70.920">
    <property type="match status" value="1"/>
</dbReference>
<dbReference type="EMBL" id="CAADFV010000063">
    <property type="protein sequence ID" value="VFK61226.1"/>
    <property type="molecule type" value="Genomic_DNA"/>
</dbReference>
<evidence type="ECO:0000313" key="7">
    <source>
        <dbReference type="EMBL" id="VFK62401.1"/>
    </source>
</evidence>
<dbReference type="GO" id="GO:0005048">
    <property type="term" value="F:signal sequence binding"/>
    <property type="evidence" value="ECO:0007669"/>
    <property type="project" value="UniProtKB-UniRule"/>
</dbReference>
<evidence type="ECO:0000313" key="5">
    <source>
        <dbReference type="EMBL" id="VFK55151.1"/>
    </source>
</evidence>
<organism evidence="5">
    <name type="scientific">Candidatus Kentrum sp. TUN</name>
    <dbReference type="NCBI Taxonomy" id="2126343"/>
    <lineage>
        <taxon>Bacteria</taxon>
        <taxon>Pseudomonadati</taxon>
        <taxon>Pseudomonadota</taxon>
        <taxon>Gammaproteobacteria</taxon>
        <taxon>Candidatus Kentrum</taxon>
    </lineage>
</organism>
<dbReference type="InterPro" id="IPR005623">
    <property type="entry name" value="Chaperone_NapD_NO3_reduct"/>
</dbReference>
<comment type="function">
    <text evidence="4">Chaperone for NapA, the catalytic subunit of the periplasmic nitrate reductase. It binds directly and specifically to the twin-arginine signal peptide of NapA, preventing premature interaction with the Tat translocase and premature export.</text>
</comment>
<evidence type="ECO:0000313" key="6">
    <source>
        <dbReference type="EMBL" id="VFK61226.1"/>
    </source>
</evidence>
<evidence type="ECO:0000256" key="4">
    <source>
        <dbReference type="HAMAP-Rule" id="MF_02200"/>
    </source>
</evidence>
<dbReference type="GO" id="GO:0005737">
    <property type="term" value="C:cytoplasm"/>
    <property type="evidence" value="ECO:0007669"/>
    <property type="project" value="UniProtKB-SubCell"/>
</dbReference>
<accession>A0A450ZMZ6</accession>
<reference evidence="5" key="1">
    <citation type="submission" date="2019-02" db="EMBL/GenBank/DDBJ databases">
        <authorList>
            <person name="Gruber-Vodicka R. H."/>
            <person name="Seah K. B. B."/>
        </authorList>
    </citation>
    <scope>NUCLEOTIDE SEQUENCE</scope>
    <source>
        <strain evidence="7">BECK_BY1</strain>
        <strain evidence="6">BECK_BY2</strain>
        <strain evidence="5">BECK_BY3</strain>
    </source>
</reference>
<dbReference type="EMBL" id="CAADFX010000175">
    <property type="protein sequence ID" value="VFK62401.1"/>
    <property type="molecule type" value="Genomic_DNA"/>
</dbReference>
<comment type="subunit">
    <text evidence="4">Interacts with the cytoplasmic NapA precursor.</text>
</comment>
<dbReference type="PANTHER" id="PTHR38603:SF1">
    <property type="entry name" value="CHAPERONE NAPD"/>
    <property type="match status" value="1"/>
</dbReference>
<dbReference type="EMBL" id="CAADFY010000064">
    <property type="protein sequence ID" value="VFK55151.1"/>
    <property type="molecule type" value="Genomic_DNA"/>
</dbReference>
<evidence type="ECO:0000256" key="2">
    <source>
        <dbReference type="ARBA" id="ARBA00022490"/>
    </source>
</evidence>
<comment type="subcellular location">
    <subcellularLocation>
        <location evidence="1 4">Cytoplasm</location>
    </subcellularLocation>
</comment>
<dbReference type="Pfam" id="PF03927">
    <property type="entry name" value="NapD"/>
    <property type="match status" value="1"/>
</dbReference>
<name>A0A450ZMZ6_9GAMM</name>
<sequence>MDLCSILLHARPDNLSSVRNTLRALEGVEIHATTPDGRMVITVEGNNQEQFSRTVLQLQDIDGVIDASLVYHFHEEDLEEDG</sequence>
<comment type="similarity">
    <text evidence="4">Belongs to the NapD family.</text>
</comment>
<evidence type="ECO:0000256" key="3">
    <source>
        <dbReference type="ARBA" id="ARBA00023186"/>
    </source>
</evidence>
<proteinExistence type="inferred from homology"/>
<protein>
    <recommendedName>
        <fullName evidence="4">Chaperone NapD</fullName>
    </recommendedName>
    <alternativeName>
        <fullName evidence="4">NapA signal peptide-binding chaperone NapD</fullName>
    </alternativeName>
</protein>
<dbReference type="GO" id="GO:0051224">
    <property type="term" value="P:negative regulation of protein transport"/>
    <property type="evidence" value="ECO:0007669"/>
    <property type="project" value="UniProtKB-UniRule"/>
</dbReference>
<dbReference type="PANTHER" id="PTHR38603">
    <property type="entry name" value="CHAPERONE NAPD"/>
    <property type="match status" value="1"/>
</dbReference>
<evidence type="ECO:0000256" key="1">
    <source>
        <dbReference type="ARBA" id="ARBA00004496"/>
    </source>
</evidence>
<keyword evidence="3 4" id="KW-0143">Chaperone</keyword>
<dbReference type="AlphaFoldDB" id="A0A450ZMZ6"/>
<gene>
    <name evidence="4" type="primary">napD</name>
    <name evidence="7" type="ORF">BECKTUN1418D_GA0071000_11753</name>
    <name evidence="6" type="ORF">BECKTUN1418E_GA0071001_10638</name>
    <name evidence="5" type="ORF">BECKTUN1418F_GA0071002_10648</name>
</gene>
<dbReference type="HAMAP" id="MF_02200">
    <property type="entry name" value="NapD"/>
    <property type="match status" value="1"/>
</dbReference>
<keyword evidence="2 4" id="KW-0963">Cytoplasm</keyword>